<evidence type="ECO:0000256" key="2">
    <source>
        <dbReference type="ARBA" id="ARBA00023015"/>
    </source>
</evidence>
<dbReference type="eggNOG" id="COG0583">
    <property type="taxonomic scope" value="Bacteria"/>
</dbReference>
<dbReference type="Gene3D" id="1.10.10.10">
    <property type="entry name" value="Winged helix-like DNA-binding domain superfamily/Winged helix DNA-binding domain"/>
    <property type="match status" value="1"/>
</dbReference>
<dbReference type="KEGG" id="rli:RLO149_c038080"/>
<name>F7ZCV8_ROSLO</name>
<evidence type="ECO:0000256" key="3">
    <source>
        <dbReference type="ARBA" id="ARBA00023125"/>
    </source>
</evidence>
<dbReference type="InterPro" id="IPR036388">
    <property type="entry name" value="WH-like_DNA-bd_sf"/>
</dbReference>
<sequence length="73" mass="8470">MMKFRHLRYFVAVAEELNFTHAAERLNMAQPPLSQQTKQMEDDLGTILIERGSRPMRLTRAGGAMLEHATRIW</sequence>
<keyword evidence="3" id="KW-0238">DNA-binding</keyword>
<dbReference type="GO" id="GO:0003700">
    <property type="term" value="F:DNA-binding transcription factor activity"/>
    <property type="evidence" value="ECO:0007669"/>
    <property type="project" value="InterPro"/>
</dbReference>
<dbReference type="FunFam" id="1.10.10.10:FF:000001">
    <property type="entry name" value="LysR family transcriptional regulator"/>
    <property type="match status" value="1"/>
</dbReference>
<gene>
    <name evidence="6" type="ordered locus">RLO149_c038080</name>
</gene>
<feature type="domain" description="HTH lysR-type" evidence="5">
    <location>
        <begin position="2"/>
        <end position="59"/>
    </location>
</feature>
<dbReference type="PANTHER" id="PTHR30346">
    <property type="entry name" value="TRANSCRIPTIONAL DUAL REGULATOR HCAR-RELATED"/>
    <property type="match status" value="1"/>
</dbReference>
<dbReference type="PRINTS" id="PR00039">
    <property type="entry name" value="HTHLYSR"/>
</dbReference>
<accession>F7ZCV8</accession>
<dbReference type="HOGENOM" id="CLU_039613_20_10_5"/>
<dbReference type="InterPro" id="IPR036390">
    <property type="entry name" value="WH_DNA-bd_sf"/>
</dbReference>
<evidence type="ECO:0000313" key="6">
    <source>
        <dbReference type="EMBL" id="AEI95719.1"/>
    </source>
</evidence>
<dbReference type="GO" id="GO:0003677">
    <property type="term" value="F:DNA binding"/>
    <property type="evidence" value="ECO:0007669"/>
    <property type="project" value="UniProtKB-KW"/>
</dbReference>
<comment type="similarity">
    <text evidence="1">Belongs to the LysR transcriptional regulatory family.</text>
</comment>
<dbReference type="GO" id="GO:0032993">
    <property type="term" value="C:protein-DNA complex"/>
    <property type="evidence" value="ECO:0007669"/>
    <property type="project" value="TreeGrafter"/>
</dbReference>
<evidence type="ECO:0000313" key="7">
    <source>
        <dbReference type="Proteomes" id="UP000001353"/>
    </source>
</evidence>
<dbReference type="Proteomes" id="UP000001353">
    <property type="component" value="Chromosome"/>
</dbReference>
<reference evidence="6 7" key="1">
    <citation type="journal article" date="2011" name="BMC Genomics">
        <title>Comparative genome analysis and genome-guided physiological analysis of Roseobacter litoralis.</title>
        <authorList>
            <person name="Kalhoefer D."/>
            <person name="Thole S."/>
            <person name="Voget S."/>
            <person name="Lehmann R."/>
            <person name="Liesegang H."/>
            <person name="Wollher A."/>
            <person name="Daniel R."/>
            <person name="Simon M."/>
            <person name="Brinkhoff T."/>
        </authorList>
    </citation>
    <scope>NUCLEOTIDE SEQUENCE [LARGE SCALE GENOMIC DNA]</scope>
    <source>
        <strain evidence="7">ATCC 49566 / DSM 6996 / JCM 21268 / NBRC 15278 / OCh 149</strain>
    </source>
</reference>
<dbReference type="Pfam" id="PF00126">
    <property type="entry name" value="HTH_1"/>
    <property type="match status" value="1"/>
</dbReference>
<dbReference type="STRING" id="391595.RLO149_c038080"/>
<organism evidence="6 7">
    <name type="scientific">Roseobacter litoralis (strain ATCC 49566 / DSM 6996 / JCM 21268 / NBRC 15278 / OCh 149)</name>
    <dbReference type="NCBI Taxonomy" id="391595"/>
    <lineage>
        <taxon>Bacteria</taxon>
        <taxon>Pseudomonadati</taxon>
        <taxon>Pseudomonadota</taxon>
        <taxon>Alphaproteobacteria</taxon>
        <taxon>Rhodobacterales</taxon>
        <taxon>Roseobacteraceae</taxon>
        <taxon>Roseobacter</taxon>
    </lineage>
</organism>
<keyword evidence="7" id="KW-1185">Reference proteome</keyword>
<dbReference type="EMBL" id="CP002623">
    <property type="protein sequence ID" value="AEI95719.1"/>
    <property type="molecule type" value="Genomic_DNA"/>
</dbReference>
<evidence type="ECO:0000256" key="4">
    <source>
        <dbReference type="ARBA" id="ARBA00023163"/>
    </source>
</evidence>
<protein>
    <submittedName>
        <fullName evidence="6">HTH-type transcriptional regulator-like protein</fullName>
    </submittedName>
</protein>
<dbReference type="InterPro" id="IPR000847">
    <property type="entry name" value="LysR_HTH_N"/>
</dbReference>
<evidence type="ECO:0000256" key="1">
    <source>
        <dbReference type="ARBA" id="ARBA00009437"/>
    </source>
</evidence>
<dbReference type="SUPFAM" id="SSF46785">
    <property type="entry name" value="Winged helix' DNA-binding domain"/>
    <property type="match status" value="1"/>
</dbReference>
<dbReference type="PROSITE" id="PS50931">
    <property type="entry name" value="HTH_LYSR"/>
    <property type="match status" value="1"/>
</dbReference>
<keyword evidence="4" id="KW-0804">Transcription</keyword>
<dbReference type="PANTHER" id="PTHR30346:SF0">
    <property type="entry name" value="HCA OPERON TRANSCRIPTIONAL ACTIVATOR HCAR"/>
    <property type="match status" value="1"/>
</dbReference>
<keyword evidence="2" id="KW-0805">Transcription regulation</keyword>
<proteinExistence type="inferred from homology"/>
<dbReference type="AlphaFoldDB" id="F7ZCV8"/>
<evidence type="ECO:0000259" key="5">
    <source>
        <dbReference type="PROSITE" id="PS50931"/>
    </source>
</evidence>